<protein>
    <submittedName>
        <fullName evidence="1">Uncharacterized protein</fullName>
    </submittedName>
</protein>
<name>A0A8J3T5H0_9ACTN</name>
<comment type="caution">
    <text evidence="1">The sequence shown here is derived from an EMBL/GenBank/DDBJ whole genome shotgun (WGS) entry which is preliminary data.</text>
</comment>
<accession>A0A8J3T5H0</accession>
<evidence type="ECO:0000313" key="2">
    <source>
        <dbReference type="Proteomes" id="UP000599074"/>
    </source>
</evidence>
<dbReference type="RefSeq" id="WP_168112866.1">
    <property type="nucleotide sequence ID" value="NZ_BOON01000004.1"/>
</dbReference>
<gene>
    <name evidence="1" type="ORF">Pme01_04870</name>
</gene>
<reference evidence="1" key="1">
    <citation type="submission" date="2021-01" db="EMBL/GenBank/DDBJ databases">
        <title>Whole genome shotgun sequence of Planosporangium mesophilum NBRC 109066.</title>
        <authorList>
            <person name="Komaki H."/>
            <person name="Tamura T."/>
        </authorList>
    </citation>
    <scope>NUCLEOTIDE SEQUENCE</scope>
    <source>
        <strain evidence="1">NBRC 109066</strain>
    </source>
</reference>
<evidence type="ECO:0000313" key="1">
    <source>
        <dbReference type="EMBL" id="GII20890.1"/>
    </source>
</evidence>
<proteinExistence type="predicted"/>
<dbReference type="Proteomes" id="UP000599074">
    <property type="component" value="Unassembled WGS sequence"/>
</dbReference>
<keyword evidence="2" id="KW-1185">Reference proteome</keyword>
<dbReference type="AlphaFoldDB" id="A0A8J3T5H0"/>
<dbReference type="EMBL" id="BOON01000004">
    <property type="protein sequence ID" value="GII20890.1"/>
    <property type="molecule type" value="Genomic_DNA"/>
</dbReference>
<organism evidence="1 2">
    <name type="scientific">Planosporangium mesophilum</name>
    <dbReference type="NCBI Taxonomy" id="689768"/>
    <lineage>
        <taxon>Bacteria</taxon>
        <taxon>Bacillati</taxon>
        <taxon>Actinomycetota</taxon>
        <taxon>Actinomycetes</taxon>
        <taxon>Micromonosporales</taxon>
        <taxon>Micromonosporaceae</taxon>
        <taxon>Planosporangium</taxon>
    </lineage>
</organism>
<sequence length="96" mass="10728">MARFSVAASGEWIDDDGVRQPAGEVHGWVPGTNQTVCGLALSRSRLRRFSHVNWEYASTDVLTEADRVGWICPRCTAAAGRSRTDRRSWSRVNPRP</sequence>